<protein>
    <recommendedName>
        <fullName evidence="3">Lipoprotein</fullName>
    </recommendedName>
</protein>
<reference evidence="1 2" key="1">
    <citation type="submission" date="2020-02" db="EMBL/GenBank/DDBJ databases">
        <title>Complete genome sequence of Flavobacteriaceae bacterium.</title>
        <authorList>
            <person name="Kim S.-J."/>
            <person name="Kim Y.-S."/>
            <person name="Kim K.-H."/>
        </authorList>
    </citation>
    <scope>NUCLEOTIDE SEQUENCE [LARGE SCALE GENOMIC DNA]</scope>
    <source>
        <strain evidence="1 2">RR4-40</strain>
    </source>
</reference>
<proteinExistence type="predicted"/>
<name>A0A6G6GN60_9FLAO</name>
<accession>A0A6G6GN60</accession>
<dbReference type="PROSITE" id="PS51257">
    <property type="entry name" value="PROKAR_LIPOPROTEIN"/>
    <property type="match status" value="1"/>
</dbReference>
<dbReference type="Proteomes" id="UP000505306">
    <property type="component" value="Chromosome"/>
</dbReference>
<organism evidence="1 2">
    <name type="scientific">Rasiella rasia</name>
    <dbReference type="NCBI Taxonomy" id="2744027"/>
    <lineage>
        <taxon>Bacteria</taxon>
        <taxon>Pseudomonadati</taxon>
        <taxon>Bacteroidota</taxon>
        <taxon>Flavobacteriia</taxon>
        <taxon>Flavobacteriales</taxon>
        <taxon>Flavobacteriaceae</taxon>
        <taxon>Rasiella</taxon>
    </lineage>
</organism>
<gene>
    <name evidence="1" type="ORF">G5B37_10705</name>
</gene>
<evidence type="ECO:0000313" key="2">
    <source>
        <dbReference type="Proteomes" id="UP000505306"/>
    </source>
</evidence>
<evidence type="ECO:0008006" key="3">
    <source>
        <dbReference type="Google" id="ProtNLM"/>
    </source>
</evidence>
<sequence length="124" mass="13147">MKKLFTIFLILLAIGCSNEDESGDAQVTCSEEFIYGLSVEVRNATTASLITSGIEVTAQDGEYTETLELATDVYVGAGERSGVYTLTISGDGFVTQETDAITVVLTADNCHVVTQEVSVALVPN</sequence>
<dbReference type="EMBL" id="CP049057">
    <property type="protein sequence ID" value="QIE60016.1"/>
    <property type="molecule type" value="Genomic_DNA"/>
</dbReference>
<evidence type="ECO:0000313" key="1">
    <source>
        <dbReference type="EMBL" id="QIE60016.1"/>
    </source>
</evidence>
<dbReference type="KEGG" id="mgel:G5B37_10705"/>
<dbReference type="RefSeq" id="WP_164680028.1">
    <property type="nucleotide sequence ID" value="NZ_CP049057.1"/>
</dbReference>
<keyword evidence="2" id="KW-1185">Reference proteome</keyword>
<dbReference type="AlphaFoldDB" id="A0A6G6GN60"/>